<name>A0AAV1S5G5_9ROSI</name>
<dbReference type="CDD" id="cd03784">
    <property type="entry name" value="GT1_Gtf-like"/>
    <property type="match status" value="1"/>
</dbReference>
<evidence type="ECO:0000256" key="5">
    <source>
        <dbReference type="RuleBase" id="RU003718"/>
    </source>
</evidence>
<protein>
    <recommendedName>
        <fullName evidence="6">Glycosyltransferase</fullName>
        <ecNumber evidence="6">2.4.1.-</ecNumber>
    </recommendedName>
</protein>
<dbReference type="InterPro" id="IPR035595">
    <property type="entry name" value="UDP_glycos_trans_CS"/>
</dbReference>
<comment type="caution">
    <text evidence="7">The sequence shown here is derived from an EMBL/GenBank/DDBJ whole genome shotgun (WGS) entry which is preliminary data.</text>
</comment>
<keyword evidence="3 5" id="KW-0808">Transferase</keyword>
<evidence type="ECO:0000256" key="3">
    <source>
        <dbReference type="ARBA" id="ARBA00022679"/>
    </source>
</evidence>
<organism evidence="7 8">
    <name type="scientific">Dovyalis caffra</name>
    <dbReference type="NCBI Taxonomy" id="77055"/>
    <lineage>
        <taxon>Eukaryota</taxon>
        <taxon>Viridiplantae</taxon>
        <taxon>Streptophyta</taxon>
        <taxon>Embryophyta</taxon>
        <taxon>Tracheophyta</taxon>
        <taxon>Spermatophyta</taxon>
        <taxon>Magnoliopsida</taxon>
        <taxon>eudicotyledons</taxon>
        <taxon>Gunneridae</taxon>
        <taxon>Pentapetalae</taxon>
        <taxon>rosids</taxon>
        <taxon>fabids</taxon>
        <taxon>Malpighiales</taxon>
        <taxon>Salicaceae</taxon>
        <taxon>Flacourtieae</taxon>
        <taxon>Dovyalis</taxon>
    </lineage>
</organism>
<comment type="similarity">
    <text evidence="2 5">Belongs to the UDP-glycosyltransferase family.</text>
</comment>
<evidence type="ECO:0000256" key="4">
    <source>
        <dbReference type="ARBA" id="ARBA00047606"/>
    </source>
</evidence>
<evidence type="ECO:0000256" key="2">
    <source>
        <dbReference type="ARBA" id="ARBA00009995"/>
    </source>
</evidence>
<dbReference type="EC" id="2.4.1.-" evidence="6"/>
<evidence type="ECO:0000313" key="7">
    <source>
        <dbReference type="EMBL" id="CAK7345174.1"/>
    </source>
</evidence>
<evidence type="ECO:0000256" key="6">
    <source>
        <dbReference type="RuleBase" id="RU362057"/>
    </source>
</evidence>
<dbReference type="AlphaFoldDB" id="A0AAV1S5G5"/>
<reference evidence="7 8" key="1">
    <citation type="submission" date="2024-01" db="EMBL/GenBank/DDBJ databases">
        <authorList>
            <person name="Waweru B."/>
        </authorList>
    </citation>
    <scope>NUCLEOTIDE SEQUENCE [LARGE SCALE GENOMIC DNA]</scope>
</reference>
<dbReference type="Gene3D" id="3.40.50.2000">
    <property type="entry name" value="Glycogen Phosphorylase B"/>
    <property type="match status" value="3"/>
</dbReference>
<dbReference type="InterPro" id="IPR050481">
    <property type="entry name" value="UDP-glycosyltransf_plant"/>
</dbReference>
<evidence type="ECO:0000256" key="1">
    <source>
        <dbReference type="ARBA" id="ARBA00004935"/>
    </source>
</evidence>
<comment type="pathway">
    <text evidence="1">Pigment biosynthesis; anthocyanin biosynthesis.</text>
</comment>
<dbReference type="EMBL" id="CAWUPB010001166">
    <property type="protein sequence ID" value="CAK7345174.1"/>
    <property type="molecule type" value="Genomic_DNA"/>
</dbReference>
<dbReference type="Proteomes" id="UP001314170">
    <property type="component" value="Unassembled WGS sequence"/>
</dbReference>
<dbReference type="InterPro" id="IPR002213">
    <property type="entry name" value="UDP_glucos_trans"/>
</dbReference>
<dbReference type="SUPFAM" id="SSF53756">
    <property type="entry name" value="UDP-Glycosyltransferase/glycogen phosphorylase"/>
    <property type="match status" value="1"/>
</dbReference>
<dbReference type="GO" id="GO:0047213">
    <property type="term" value="F:anthocyanidin 3-O-glucosyltransferase activity"/>
    <property type="evidence" value="ECO:0007669"/>
    <property type="project" value="UniProtKB-EC"/>
</dbReference>
<accession>A0AAV1S5G5</accession>
<gene>
    <name evidence="7" type="ORF">DCAF_LOCUS18131</name>
</gene>
<keyword evidence="5" id="KW-0328">Glycosyltransferase</keyword>
<comment type="catalytic activity">
    <reaction evidence="4">
        <text>an anthocyanidin + UDP-alpha-D-glucose + H(+) = an anthocyanidin 3-O-beta-D-glucoside + UDP</text>
        <dbReference type="Rhea" id="RHEA:20093"/>
        <dbReference type="ChEBI" id="CHEBI:15378"/>
        <dbReference type="ChEBI" id="CHEBI:16307"/>
        <dbReference type="ChEBI" id="CHEBI:58223"/>
        <dbReference type="ChEBI" id="CHEBI:58885"/>
        <dbReference type="ChEBI" id="CHEBI:143576"/>
        <dbReference type="EC" id="2.4.1.115"/>
    </reaction>
</comment>
<dbReference type="FunFam" id="3.40.50.2000:FF:000056">
    <property type="entry name" value="Glycosyltransferase"/>
    <property type="match status" value="1"/>
</dbReference>
<evidence type="ECO:0000313" key="8">
    <source>
        <dbReference type="Proteomes" id="UP001314170"/>
    </source>
</evidence>
<dbReference type="PROSITE" id="PS00375">
    <property type="entry name" value="UDPGT"/>
    <property type="match status" value="1"/>
</dbReference>
<proteinExistence type="inferred from homology"/>
<dbReference type="Pfam" id="PF00201">
    <property type="entry name" value="UDPGT"/>
    <property type="match status" value="1"/>
</dbReference>
<keyword evidence="8" id="KW-1185">Reference proteome</keyword>
<sequence length="458" mass="51800">MTKAELIFIPAPGIGHLVSTVEVAKLLVDRDERLSITFLIMRVRFDSKIDSYIDSVSAACKRMQFIDLPKDEPDPNQPNKFLFQWIKAQKPHVKEEVSKLVSDSELSHDSPTLGGIVLDMFCTSMIDVANEFGVPSYIFYTSGAAFLGLKFYIQALHHEQKVDPTEFKDSDAELVMPSRRFRETKGIIVNTFEELESHALSSFSNGNTPPVYPVGPILNLNRDGDRDTGSDRSNKYKDIKQWLDDQPLSSVVYLCFGSMGSFEVDQIREIACALEQSGHRFLWSLRQPPPQGKMEAPTNYVNLQEALPEGFLDRTMEMGKVIGWAPQIEILAHPSVGGFVSHCGWNSTLESIWFGVPIAAWPLYAEQQFNAFQMIVELGLAVEIKMDYRKELLNTDGNKNIVTSAEIERGIRCLMELDDEKRKKLKKMSEKSRKALINDGSSYNWLGQLIQDMLDNMP</sequence>
<dbReference type="PANTHER" id="PTHR48048">
    <property type="entry name" value="GLYCOSYLTRANSFERASE"/>
    <property type="match status" value="1"/>
</dbReference>
<dbReference type="PANTHER" id="PTHR48048:SF45">
    <property type="entry name" value="GLYCOSYLTRANSFERASE"/>
    <property type="match status" value="1"/>
</dbReference>